<accession>A0ABV2BV41</accession>
<name>A0ABV2BV41_9GAMM</name>
<organism evidence="1 2">
    <name type="scientific">Aliikangiella maris</name>
    <dbReference type="NCBI Taxonomy" id="3162458"/>
    <lineage>
        <taxon>Bacteria</taxon>
        <taxon>Pseudomonadati</taxon>
        <taxon>Pseudomonadota</taxon>
        <taxon>Gammaproteobacteria</taxon>
        <taxon>Oceanospirillales</taxon>
        <taxon>Pleioneaceae</taxon>
        <taxon>Aliikangiella</taxon>
    </lineage>
</organism>
<gene>
    <name evidence="1" type="ORF">ABVT43_10925</name>
</gene>
<proteinExistence type="predicted"/>
<dbReference type="PANTHER" id="PTHR33202:SF6">
    <property type="entry name" value="ZINC UPTAKE REGULATION PROTEIN"/>
    <property type="match status" value="1"/>
</dbReference>
<dbReference type="Proteomes" id="UP001548189">
    <property type="component" value="Unassembled WGS sequence"/>
</dbReference>
<comment type="caution">
    <text evidence="1">The sequence shown here is derived from an EMBL/GenBank/DDBJ whole genome shotgun (WGS) entry which is preliminary data.</text>
</comment>
<evidence type="ECO:0000313" key="1">
    <source>
        <dbReference type="EMBL" id="MET1255638.1"/>
    </source>
</evidence>
<reference evidence="1 2" key="1">
    <citation type="submission" date="2024-06" db="EMBL/GenBank/DDBJ databases">
        <authorList>
            <person name="Li F."/>
        </authorList>
    </citation>
    <scope>NUCLEOTIDE SEQUENCE [LARGE SCALE GENOMIC DNA]</scope>
    <source>
        <strain evidence="1 2">GXAS 311</strain>
    </source>
</reference>
<dbReference type="Gene3D" id="3.30.1490.190">
    <property type="match status" value="1"/>
</dbReference>
<dbReference type="Pfam" id="PF01475">
    <property type="entry name" value="FUR"/>
    <property type="match status" value="1"/>
</dbReference>
<dbReference type="InterPro" id="IPR036388">
    <property type="entry name" value="WH-like_DNA-bd_sf"/>
</dbReference>
<dbReference type="Gene3D" id="1.10.10.10">
    <property type="entry name" value="Winged helix-like DNA-binding domain superfamily/Winged helix DNA-binding domain"/>
    <property type="match status" value="1"/>
</dbReference>
<evidence type="ECO:0000313" key="2">
    <source>
        <dbReference type="Proteomes" id="UP001548189"/>
    </source>
</evidence>
<dbReference type="PANTHER" id="PTHR33202">
    <property type="entry name" value="ZINC UPTAKE REGULATION PROTEIN"/>
    <property type="match status" value="1"/>
</dbReference>
<dbReference type="InterPro" id="IPR002481">
    <property type="entry name" value="FUR"/>
</dbReference>
<dbReference type="SUPFAM" id="SSF46785">
    <property type="entry name" value="Winged helix' DNA-binding domain"/>
    <property type="match status" value="1"/>
</dbReference>
<dbReference type="InterPro" id="IPR036390">
    <property type="entry name" value="WH_DNA-bd_sf"/>
</dbReference>
<dbReference type="InterPro" id="IPR043135">
    <property type="entry name" value="Fur_C"/>
</dbReference>
<dbReference type="EMBL" id="JBEVCJ010000012">
    <property type="protein sequence ID" value="MET1255638.1"/>
    <property type="molecule type" value="Genomic_DNA"/>
</dbReference>
<keyword evidence="2" id="KW-1185">Reference proteome</keyword>
<protein>
    <submittedName>
        <fullName evidence="1">Fur family transcriptional regulator</fullName>
    </submittedName>
</protein>
<sequence>MTSKKDINKSVKKAEQICSKVGVKLTAKRKNVLIILLHSGVPLSAYELTDEYKEHFSESIPTMSIYRMLDFLVQENLAHKLNSSNKYVSCSHIACDHQHEIPQFLICDVCNSVSEIGVKKEIIKALNQSVKKVGFMLNSQQLELHGMCENCQKERLN</sequence>